<organism evidence="2 3">
    <name type="scientific">Cognatilysobacter xinjiangensis</name>
    <dbReference type="NCBI Taxonomy" id="546892"/>
    <lineage>
        <taxon>Bacteria</taxon>
        <taxon>Pseudomonadati</taxon>
        <taxon>Pseudomonadota</taxon>
        <taxon>Gammaproteobacteria</taxon>
        <taxon>Lysobacterales</taxon>
        <taxon>Lysobacteraceae</taxon>
        <taxon>Cognatilysobacter</taxon>
    </lineage>
</organism>
<dbReference type="EMBL" id="BMXY01000001">
    <property type="protein sequence ID" value="GGZ62803.1"/>
    <property type="molecule type" value="Genomic_DNA"/>
</dbReference>
<gene>
    <name evidence="2" type="ORF">GCM10008101_16280</name>
</gene>
<dbReference type="Proteomes" id="UP000643403">
    <property type="component" value="Unassembled WGS sequence"/>
</dbReference>
<dbReference type="RefSeq" id="WP_189448572.1">
    <property type="nucleotide sequence ID" value="NZ_BMXY01000001.1"/>
</dbReference>
<evidence type="ECO:0000259" key="1">
    <source>
        <dbReference type="Pfam" id="PF12680"/>
    </source>
</evidence>
<dbReference type="Gene3D" id="3.10.450.50">
    <property type="match status" value="1"/>
</dbReference>
<dbReference type="InterPro" id="IPR037401">
    <property type="entry name" value="SnoaL-like"/>
</dbReference>
<keyword evidence="3" id="KW-1185">Reference proteome</keyword>
<reference evidence="3" key="1">
    <citation type="journal article" date="2019" name="Int. J. Syst. Evol. Microbiol.">
        <title>The Global Catalogue of Microorganisms (GCM) 10K type strain sequencing project: providing services to taxonomists for standard genome sequencing and annotation.</title>
        <authorList>
            <consortium name="The Broad Institute Genomics Platform"/>
            <consortium name="The Broad Institute Genome Sequencing Center for Infectious Disease"/>
            <person name="Wu L."/>
            <person name="Ma J."/>
        </authorList>
    </citation>
    <scope>NUCLEOTIDE SEQUENCE [LARGE SCALE GENOMIC DNA]</scope>
    <source>
        <strain evidence="3">KCTC 22558</strain>
    </source>
</reference>
<sequence>MPFALALVPLLAATAAAPPPEPLSADECAVFMRELSFARSVAEHDAAAFAQHIAPDAAFGVGSPRPQRGREAIVKGWDGIVRGDGIRLEWYPARTTAVGDLAWSTGPALTEIQGPDGTRLQMSTFQSVWRRGADGVWHVLFDGGTPPRPVDAAAAEAFRAKRPTSCPAD</sequence>
<evidence type="ECO:0000313" key="2">
    <source>
        <dbReference type="EMBL" id="GGZ62803.1"/>
    </source>
</evidence>
<comment type="caution">
    <text evidence="2">The sequence shown here is derived from an EMBL/GenBank/DDBJ whole genome shotgun (WGS) entry which is preliminary data.</text>
</comment>
<accession>A0ABQ3BZW3</accession>
<feature type="domain" description="SnoaL-like" evidence="1">
    <location>
        <begin position="37"/>
        <end position="136"/>
    </location>
</feature>
<dbReference type="Pfam" id="PF12680">
    <property type="entry name" value="SnoaL_2"/>
    <property type="match status" value="1"/>
</dbReference>
<protein>
    <recommendedName>
        <fullName evidence="1">SnoaL-like domain-containing protein</fullName>
    </recommendedName>
</protein>
<proteinExistence type="predicted"/>
<evidence type="ECO:0000313" key="3">
    <source>
        <dbReference type="Proteomes" id="UP000643403"/>
    </source>
</evidence>
<dbReference type="InterPro" id="IPR032710">
    <property type="entry name" value="NTF2-like_dom_sf"/>
</dbReference>
<name>A0ABQ3BZW3_9GAMM</name>
<dbReference type="SUPFAM" id="SSF54427">
    <property type="entry name" value="NTF2-like"/>
    <property type="match status" value="1"/>
</dbReference>